<dbReference type="Gene3D" id="2.40.50.140">
    <property type="entry name" value="Nucleic acid-binding proteins"/>
    <property type="match status" value="1"/>
</dbReference>
<keyword evidence="2 6" id="KW-0489">Methyltransferase</keyword>
<comment type="similarity">
    <text evidence="6">Belongs to the class I-like SAM-binding methyltransferase superfamily. RNA M5U methyltransferase family.</text>
</comment>
<evidence type="ECO:0000256" key="3">
    <source>
        <dbReference type="ARBA" id="ARBA00022679"/>
    </source>
</evidence>
<keyword evidence="1" id="KW-0479">Metal-binding</keyword>
<evidence type="ECO:0000256" key="5">
    <source>
        <dbReference type="ARBA" id="ARBA00023014"/>
    </source>
</evidence>
<dbReference type="Pfam" id="PF05958">
    <property type="entry name" value="tRNA_U5-meth_tr"/>
    <property type="match status" value="1"/>
</dbReference>
<dbReference type="RefSeq" id="WP_285673213.1">
    <property type="nucleotide sequence ID" value="NZ_BSYI01000032.1"/>
</dbReference>
<dbReference type="InterPro" id="IPR029063">
    <property type="entry name" value="SAM-dependent_MTases_sf"/>
</dbReference>
<feature type="active site" description="Nucleophile" evidence="6">
    <location>
        <position position="365"/>
    </location>
</feature>
<protein>
    <submittedName>
        <fullName evidence="7">Class I SAM-dependent RNA methyltransferase</fullName>
    </submittedName>
</protein>
<feature type="binding site" evidence="6">
    <location>
        <position position="244"/>
    </location>
    <ligand>
        <name>S-adenosyl-L-methionine</name>
        <dbReference type="ChEBI" id="CHEBI:59789"/>
    </ligand>
</feature>
<keyword evidence="1" id="KW-0004">4Fe-4S</keyword>
<feature type="binding site" evidence="6">
    <location>
        <position position="291"/>
    </location>
    <ligand>
        <name>S-adenosyl-L-methionine</name>
        <dbReference type="ChEBI" id="CHEBI:59789"/>
    </ligand>
</feature>
<dbReference type="SUPFAM" id="SSF53335">
    <property type="entry name" value="S-adenosyl-L-methionine-dependent methyltransferases"/>
    <property type="match status" value="1"/>
</dbReference>
<name>A0ABQ6LM00_9RHOB</name>
<sequence>MSEDFVIERLGAQGDGVVAESAVFVPLTLPGETVRARRLGDRATLERVLEPSPERVEPECPHYGSCGGCMLQHASDEFVAGWKRELAAAALAARGITGIEIRPVLTSPPGARRRITVAAKRTRSGVQIGFHGRGSDMVVGIDACLVAAPPLIDALPGLAEIAEIAASRKGQPRITLTLGDGGVDCAVTEAKPLDGPGLALLAGMAARAGLARLTWNGEVAVSRVPVLQRFGRARVAVPPGAFLQPTAEGEAALVAAVAEAVGDAGRVADLFAGSGTFALPLAERAEVLAVEGEAAAMAALDAGWRGADGLKRVQCLTRDLFKRPLRRDELKGLDAVVIDPPRAGARAQFEQLAETPPARVASVSCNPATFARDARILLDAGYRLDWVQPVDQFRWSPHLELVGAFSR</sequence>
<dbReference type="PANTHER" id="PTHR11061:SF49">
    <property type="entry name" value="23S RRNA (URACIL(1939)-C(5))-METHYLTRANSFERASE RLMD"/>
    <property type="match status" value="1"/>
</dbReference>
<dbReference type="GO" id="GO:0008168">
    <property type="term" value="F:methyltransferase activity"/>
    <property type="evidence" value="ECO:0007669"/>
    <property type="project" value="UniProtKB-KW"/>
</dbReference>
<proteinExistence type="inferred from homology"/>
<dbReference type="Proteomes" id="UP001239909">
    <property type="component" value="Unassembled WGS sequence"/>
</dbReference>
<evidence type="ECO:0000256" key="2">
    <source>
        <dbReference type="ARBA" id="ARBA00022603"/>
    </source>
</evidence>
<dbReference type="InterPro" id="IPR012340">
    <property type="entry name" value="NA-bd_OB-fold"/>
</dbReference>
<reference evidence="7 8" key="1">
    <citation type="submission" date="2023-04" db="EMBL/GenBank/DDBJ databases">
        <title>Marinoamorphus aggregata gen. nov., sp. Nov., isolate from tissue of brittle star Ophioplocus japonicus.</title>
        <authorList>
            <person name="Kawano K."/>
            <person name="Sawayama S."/>
            <person name="Nakagawa S."/>
        </authorList>
    </citation>
    <scope>NUCLEOTIDE SEQUENCE [LARGE SCALE GENOMIC DNA]</scope>
    <source>
        <strain evidence="7 8">NKW23</strain>
    </source>
</reference>
<dbReference type="GO" id="GO:0032259">
    <property type="term" value="P:methylation"/>
    <property type="evidence" value="ECO:0007669"/>
    <property type="project" value="UniProtKB-KW"/>
</dbReference>
<feature type="binding site" evidence="6">
    <location>
        <position position="271"/>
    </location>
    <ligand>
        <name>S-adenosyl-L-methionine</name>
        <dbReference type="ChEBI" id="CHEBI:59789"/>
    </ligand>
</feature>
<keyword evidence="3 6" id="KW-0808">Transferase</keyword>
<dbReference type="Gene3D" id="2.40.50.1070">
    <property type="match status" value="1"/>
</dbReference>
<evidence type="ECO:0000256" key="4">
    <source>
        <dbReference type="ARBA" id="ARBA00022691"/>
    </source>
</evidence>
<dbReference type="Gene3D" id="3.40.50.150">
    <property type="entry name" value="Vaccinia Virus protein VP39"/>
    <property type="match status" value="1"/>
</dbReference>
<organism evidence="7 8">
    <name type="scientific">Paralimibaculum aggregatum</name>
    <dbReference type="NCBI Taxonomy" id="3036245"/>
    <lineage>
        <taxon>Bacteria</taxon>
        <taxon>Pseudomonadati</taxon>
        <taxon>Pseudomonadota</taxon>
        <taxon>Alphaproteobacteria</taxon>
        <taxon>Rhodobacterales</taxon>
        <taxon>Paracoccaceae</taxon>
        <taxon>Paralimibaculum</taxon>
    </lineage>
</organism>
<dbReference type="PROSITE" id="PS51687">
    <property type="entry name" value="SAM_MT_RNA_M5U"/>
    <property type="match status" value="1"/>
</dbReference>
<keyword evidence="8" id="KW-1185">Reference proteome</keyword>
<comment type="caution">
    <text evidence="7">The sequence shown here is derived from an EMBL/GenBank/DDBJ whole genome shotgun (WGS) entry which is preliminary data.</text>
</comment>
<evidence type="ECO:0000313" key="7">
    <source>
        <dbReference type="EMBL" id="GMG84225.1"/>
    </source>
</evidence>
<keyword evidence="5" id="KW-0411">Iron-sulfur</keyword>
<feature type="binding site" evidence="6">
    <location>
        <position position="339"/>
    </location>
    <ligand>
        <name>S-adenosyl-L-methionine</name>
        <dbReference type="ChEBI" id="CHEBI:59789"/>
    </ligand>
</feature>
<keyword evidence="1" id="KW-0408">Iron</keyword>
<evidence type="ECO:0000313" key="8">
    <source>
        <dbReference type="Proteomes" id="UP001239909"/>
    </source>
</evidence>
<keyword evidence="4 6" id="KW-0949">S-adenosyl-L-methionine</keyword>
<evidence type="ECO:0000256" key="1">
    <source>
        <dbReference type="ARBA" id="ARBA00022485"/>
    </source>
</evidence>
<gene>
    <name evidence="7" type="ORF">LNKW23_34400</name>
</gene>
<dbReference type="InterPro" id="IPR010280">
    <property type="entry name" value="U5_MeTrfase_fam"/>
</dbReference>
<dbReference type="EMBL" id="BSYI01000032">
    <property type="protein sequence ID" value="GMG84225.1"/>
    <property type="molecule type" value="Genomic_DNA"/>
</dbReference>
<evidence type="ECO:0000256" key="6">
    <source>
        <dbReference type="PROSITE-ProRule" id="PRU01024"/>
    </source>
</evidence>
<dbReference type="PANTHER" id="PTHR11061">
    <property type="entry name" value="RNA M5U METHYLTRANSFERASE"/>
    <property type="match status" value="1"/>
</dbReference>
<accession>A0ABQ6LM00</accession>